<comment type="catalytic activity">
    <reaction evidence="6">
        <text>L-lysyl-[protein] + 3 S-adenosyl-L-methionine = N(6),N(6),N(6)-trimethyl-L-lysyl-[protein] + 3 S-adenosyl-L-homocysteine + 3 H(+)</text>
        <dbReference type="Rhea" id="RHEA:54192"/>
        <dbReference type="Rhea" id="RHEA-COMP:9752"/>
        <dbReference type="Rhea" id="RHEA-COMP:13826"/>
        <dbReference type="ChEBI" id="CHEBI:15378"/>
        <dbReference type="ChEBI" id="CHEBI:29969"/>
        <dbReference type="ChEBI" id="CHEBI:57856"/>
        <dbReference type="ChEBI" id="CHEBI:59789"/>
        <dbReference type="ChEBI" id="CHEBI:61961"/>
    </reaction>
</comment>
<evidence type="ECO:0000256" key="3">
    <source>
        <dbReference type="ARBA" id="ARBA00022603"/>
    </source>
</evidence>
<keyword evidence="4 6" id="KW-0808">Transferase</keyword>
<evidence type="ECO:0000256" key="2">
    <source>
        <dbReference type="ARBA" id="ARBA00022490"/>
    </source>
</evidence>
<dbReference type="EC" id="2.1.1.-" evidence="6"/>
<dbReference type="PANTHER" id="PTHR43648">
    <property type="entry name" value="ELECTRON TRANSFER FLAVOPROTEIN BETA SUBUNIT LYSINE METHYLTRANSFERASE"/>
    <property type="match status" value="1"/>
</dbReference>
<dbReference type="CDD" id="cd02440">
    <property type="entry name" value="AdoMet_MTases"/>
    <property type="match status" value="1"/>
</dbReference>
<dbReference type="GO" id="GO:0032259">
    <property type="term" value="P:methylation"/>
    <property type="evidence" value="ECO:0007669"/>
    <property type="project" value="UniProtKB-KW"/>
</dbReference>
<keyword evidence="3 6" id="KW-0489">Methyltransferase</keyword>
<accession>A0A6J4VQP7</accession>
<keyword evidence="2 6" id="KW-0963">Cytoplasm</keyword>
<dbReference type="GO" id="GO:0008276">
    <property type="term" value="F:protein methyltransferase activity"/>
    <property type="evidence" value="ECO:0007669"/>
    <property type="project" value="UniProtKB-UniRule"/>
</dbReference>
<keyword evidence="7" id="KW-0687">Ribonucleoprotein</keyword>
<name>A0A6J4VQP7_9BACT</name>
<feature type="binding site" evidence="6">
    <location>
        <position position="178"/>
    </location>
    <ligand>
        <name>S-adenosyl-L-methionine</name>
        <dbReference type="ChEBI" id="CHEBI:59789"/>
    </ligand>
</feature>
<dbReference type="InterPro" id="IPR050078">
    <property type="entry name" value="Ribosomal_L11_MeTrfase_PrmA"/>
</dbReference>
<evidence type="ECO:0000313" key="7">
    <source>
        <dbReference type="EMBL" id="CAA9580366.1"/>
    </source>
</evidence>
<dbReference type="InterPro" id="IPR004498">
    <property type="entry name" value="Ribosomal_PrmA_MeTrfase"/>
</dbReference>
<dbReference type="Gene3D" id="3.40.50.150">
    <property type="entry name" value="Vaccinia Virus protein VP39"/>
    <property type="match status" value="1"/>
</dbReference>
<dbReference type="NCBIfam" id="TIGR00406">
    <property type="entry name" value="prmA"/>
    <property type="match status" value="1"/>
</dbReference>
<evidence type="ECO:0000256" key="4">
    <source>
        <dbReference type="ARBA" id="ARBA00022679"/>
    </source>
</evidence>
<reference evidence="7" key="1">
    <citation type="submission" date="2020-02" db="EMBL/GenBank/DDBJ databases">
        <authorList>
            <person name="Meier V. D."/>
        </authorList>
    </citation>
    <scope>NUCLEOTIDE SEQUENCE</scope>
    <source>
        <strain evidence="7">AVDCRST_MAG88</strain>
    </source>
</reference>
<dbReference type="AlphaFoldDB" id="A0A6J4VQP7"/>
<evidence type="ECO:0000256" key="6">
    <source>
        <dbReference type="HAMAP-Rule" id="MF_00735"/>
    </source>
</evidence>
<keyword evidence="7" id="KW-0689">Ribosomal protein</keyword>
<dbReference type="GO" id="GO:0005840">
    <property type="term" value="C:ribosome"/>
    <property type="evidence" value="ECO:0007669"/>
    <property type="project" value="UniProtKB-KW"/>
</dbReference>
<feature type="binding site" evidence="6">
    <location>
        <position position="245"/>
    </location>
    <ligand>
        <name>S-adenosyl-L-methionine</name>
        <dbReference type="ChEBI" id="CHEBI:59789"/>
    </ligand>
</feature>
<dbReference type="EMBL" id="CADCWM010000785">
    <property type="protein sequence ID" value="CAA9580366.1"/>
    <property type="molecule type" value="Genomic_DNA"/>
</dbReference>
<evidence type="ECO:0000256" key="1">
    <source>
        <dbReference type="ARBA" id="ARBA00009741"/>
    </source>
</evidence>
<proteinExistence type="inferred from homology"/>
<protein>
    <recommendedName>
        <fullName evidence="6">Ribosomal protein L11 methyltransferase</fullName>
        <shortName evidence="6">L11 Mtase</shortName>
        <ecNumber evidence="6">2.1.1.-</ecNumber>
    </recommendedName>
</protein>
<evidence type="ECO:0000256" key="5">
    <source>
        <dbReference type="ARBA" id="ARBA00022691"/>
    </source>
</evidence>
<comment type="subcellular location">
    <subcellularLocation>
        <location evidence="6">Cytoplasm</location>
    </subcellularLocation>
</comment>
<dbReference type="GO" id="GO:0005737">
    <property type="term" value="C:cytoplasm"/>
    <property type="evidence" value="ECO:0007669"/>
    <property type="project" value="UniProtKB-SubCell"/>
</dbReference>
<organism evidence="7">
    <name type="scientific">uncultured Thermomicrobiales bacterium</name>
    <dbReference type="NCBI Taxonomy" id="1645740"/>
    <lineage>
        <taxon>Bacteria</taxon>
        <taxon>Pseudomonadati</taxon>
        <taxon>Thermomicrobiota</taxon>
        <taxon>Thermomicrobia</taxon>
        <taxon>Thermomicrobiales</taxon>
        <taxon>environmental samples</taxon>
    </lineage>
</organism>
<feature type="binding site" evidence="6">
    <location>
        <position position="200"/>
    </location>
    <ligand>
        <name>S-adenosyl-L-methionine</name>
        <dbReference type="ChEBI" id="CHEBI:59789"/>
    </ligand>
</feature>
<sequence>MTREQGSQGWIELAVQADNEAVEAVAEVFSRYSYGGGVAIEEPFDQEKDGENLRVATDRPFVVRAYIPADEGAREKVEAVERALWHLSQMRYVGPLATASRAEEDWANAWKEHYHVHRVGRRTVIRPPWREYVRQPDDIVIELDPGMAFGTGLHPSTQLCLVALEGRMAPGMRVLDVGVGSGVLTIAAARLGAASVDALDVEPVAVRSARENAARNDLATPVRVAVGTVEETPEFAGRYDLVVANIIARIIIELAPALVGACRPGGRLITSGVIIDRADETRAALAVAGLVGIEQHQMGDWTCIEGMRDNG</sequence>
<dbReference type="Pfam" id="PF06325">
    <property type="entry name" value="PrmA"/>
    <property type="match status" value="1"/>
</dbReference>
<feature type="binding site" evidence="6">
    <location>
        <position position="157"/>
    </location>
    <ligand>
        <name>S-adenosyl-L-methionine</name>
        <dbReference type="ChEBI" id="CHEBI:59789"/>
    </ligand>
</feature>
<dbReference type="PANTHER" id="PTHR43648:SF1">
    <property type="entry name" value="ELECTRON TRANSFER FLAVOPROTEIN BETA SUBUNIT LYSINE METHYLTRANSFERASE"/>
    <property type="match status" value="1"/>
</dbReference>
<gene>
    <name evidence="6" type="primary">prmA</name>
    <name evidence="7" type="ORF">AVDCRST_MAG88-3252</name>
</gene>
<keyword evidence="5 6" id="KW-0949">S-adenosyl-L-methionine</keyword>
<dbReference type="SUPFAM" id="SSF53335">
    <property type="entry name" value="S-adenosyl-L-methionine-dependent methyltransferases"/>
    <property type="match status" value="1"/>
</dbReference>
<dbReference type="InterPro" id="IPR029063">
    <property type="entry name" value="SAM-dependent_MTases_sf"/>
</dbReference>
<comment type="function">
    <text evidence="6">Methylates ribosomal protein L11.</text>
</comment>
<comment type="similarity">
    <text evidence="1 6">Belongs to the methyltransferase superfamily. PrmA family.</text>
</comment>
<dbReference type="PIRSF" id="PIRSF000401">
    <property type="entry name" value="RPL11_MTase"/>
    <property type="match status" value="1"/>
</dbReference>
<dbReference type="HAMAP" id="MF_00735">
    <property type="entry name" value="Methyltr_PrmA"/>
    <property type="match status" value="1"/>
</dbReference>